<proteinExistence type="predicted"/>
<organism evidence="2 3">
    <name type="scientific">Cystoisospora suis</name>
    <dbReference type="NCBI Taxonomy" id="483139"/>
    <lineage>
        <taxon>Eukaryota</taxon>
        <taxon>Sar</taxon>
        <taxon>Alveolata</taxon>
        <taxon>Apicomplexa</taxon>
        <taxon>Conoidasida</taxon>
        <taxon>Coccidia</taxon>
        <taxon>Eucoccidiorida</taxon>
        <taxon>Eimeriorina</taxon>
        <taxon>Sarcocystidae</taxon>
        <taxon>Cystoisospora</taxon>
    </lineage>
</organism>
<dbReference type="Proteomes" id="UP000221165">
    <property type="component" value="Unassembled WGS sequence"/>
</dbReference>
<feature type="non-terminal residue" evidence="2">
    <location>
        <position position="1"/>
    </location>
</feature>
<sequence length="70" mass="7894">KDLSRDEKEKSEEGGTEEDLDVDPRDFTDDMLASEERAVATARAKQLTRILDSLYKIGKKDGLIDPFSSF</sequence>
<reference evidence="2 3" key="1">
    <citation type="journal article" date="2017" name="Int. J. Parasitol.">
        <title>The genome of the protozoan parasite Cystoisospora suis and a reverse vaccinology approach to identify vaccine candidates.</title>
        <authorList>
            <person name="Palmieri N."/>
            <person name="Shrestha A."/>
            <person name="Ruttkowski B."/>
            <person name="Beck T."/>
            <person name="Vogl C."/>
            <person name="Tomley F."/>
            <person name="Blake D.P."/>
            <person name="Joachim A."/>
        </authorList>
    </citation>
    <scope>NUCLEOTIDE SEQUENCE [LARGE SCALE GENOMIC DNA]</scope>
    <source>
        <strain evidence="2 3">Wien I</strain>
    </source>
</reference>
<dbReference type="VEuPathDB" id="ToxoDB:CSUI_007736"/>
<keyword evidence="3" id="KW-1185">Reference proteome</keyword>
<gene>
    <name evidence="2" type="ORF">CSUI_007736</name>
</gene>
<evidence type="ECO:0000256" key="1">
    <source>
        <dbReference type="SAM" id="MobiDB-lite"/>
    </source>
</evidence>
<protein>
    <submittedName>
        <fullName evidence="2">Uncharacterized protein</fullName>
    </submittedName>
</protein>
<evidence type="ECO:0000313" key="3">
    <source>
        <dbReference type="Proteomes" id="UP000221165"/>
    </source>
</evidence>
<dbReference type="AlphaFoldDB" id="A0A2C6KPK2"/>
<evidence type="ECO:0000313" key="2">
    <source>
        <dbReference type="EMBL" id="PHJ18435.1"/>
    </source>
</evidence>
<feature type="region of interest" description="Disordered" evidence="1">
    <location>
        <begin position="1"/>
        <end position="30"/>
    </location>
</feature>
<feature type="non-terminal residue" evidence="2">
    <location>
        <position position="70"/>
    </location>
</feature>
<dbReference type="EMBL" id="MIGC01004144">
    <property type="protein sequence ID" value="PHJ18435.1"/>
    <property type="molecule type" value="Genomic_DNA"/>
</dbReference>
<comment type="caution">
    <text evidence="2">The sequence shown here is derived from an EMBL/GenBank/DDBJ whole genome shotgun (WGS) entry which is preliminary data.</text>
</comment>
<name>A0A2C6KPK2_9APIC</name>
<dbReference type="GeneID" id="94431091"/>
<accession>A0A2C6KPK2</accession>
<dbReference type="RefSeq" id="XP_067920142.1">
    <property type="nucleotide sequence ID" value="XM_068067880.1"/>
</dbReference>
<feature type="compositionally biased region" description="Basic and acidic residues" evidence="1">
    <location>
        <begin position="1"/>
        <end position="13"/>
    </location>
</feature>